<accession>A0A7S3L9F5</accession>
<name>A0A7S3L9F5_9STRA</name>
<dbReference type="EMBL" id="HBIM01014181">
    <property type="protein sequence ID" value="CAE0414168.1"/>
    <property type="molecule type" value="Transcribed_RNA"/>
</dbReference>
<sequence>MIDRLSAFTQTGLNRPAGRPGKAPVGSSLWFTPLQTSNNHNIHAILACSAADMSREHRELFGMRRLGEDRRGFFDHFKPAAFIKGAVRVVMTQGSTVYSNYLSDQLREDMRRDELVNEGRMSRSEAEQQAEEWENQEWPKRWEGFSKKLLVAYAKYHAITVVMRIYEAIAAKMYDDVMVDKLTIDTYSSTLRREKAGQKTTSREVFSECWYSNLVCYLADYSVHQVIVTFGYYMYVREQRRKLKSQNEKEAREAANELHPGSLVLSFTKKSVALGFTRAVGLLFASLGGVIGTSFWPGWGTVIGINMGDGFAITITDEIVTI</sequence>
<gene>
    <name evidence="1" type="ORF">ACOF00016_LOCUS11411</name>
</gene>
<evidence type="ECO:0000313" key="1">
    <source>
        <dbReference type="EMBL" id="CAE0414168.1"/>
    </source>
</evidence>
<protein>
    <submittedName>
        <fullName evidence="1">Uncharacterized protein</fullName>
    </submittedName>
</protein>
<organism evidence="1">
    <name type="scientific">Amphora coffeiformis</name>
    <dbReference type="NCBI Taxonomy" id="265554"/>
    <lineage>
        <taxon>Eukaryota</taxon>
        <taxon>Sar</taxon>
        <taxon>Stramenopiles</taxon>
        <taxon>Ochrophyta</taxon>
        <taxon>Bacillariophyta</taxon>
        <taxon>Bacillariophyceae</taxon>
        <taxon>Bacillariophycidae</taxon>
        <taxon>Thalassiophysales</taxon>
        <taxon>Catenulaceae</taxon>
        <taxon>Amphora</taxon>
    </lineage>
</organism>
<reference evidence="1" key="1">
    <citation type="submission" date="2021-01" db="EMBL/GenBank/DDBJ databases">
        <authorList>
            <person name="Corre E."/>
            <person name="Pelletier E."/>
            <person name="Niang G."/>
            <person name="Scheremetjew M."/>
            <person name="Finn R."/>
            <person name="Kale V."/>
            <person name="Holt S."/>
            <person name="Cochrane G."/>
            <person name="Meng A."/>
            <person name="Brown T."/>
            <person name="Cohen L."/>
        </authorList>
    </citation>
    <scope>NUCLEOTIDE SEQUENCE</scope>
    <source>
        <strain evidence="1">CCMP127</strain>
    </source>
</reference>
<proteinExistence type="predicted"/>
<dbReference type="AlphaFoldDB" id="A0A7S3L9F5"/>